<name>A0A6I5ZRK5_9FIRM</name>
<evidence type="ECO:0000313" key="4">
    <source>
        <dbReference type="EMBL" id="QGP92255.1"/>
    </source>
</evidence>
<evidence type="ECO:0000313" key="15">
    <source>
        <dbReference type="EMBL" id="QGP94094.1"/>
    </source>
</evidence>
<dbReference type="EMBL" id="CP046244">
    <property type="protein sequence ID" value="QGP92034.1"/>
    <property type="molecule type" value="Genomic_DNA"/>
</dbReference>
<evidence type="ECO:0000313" key="14">
    <source>
        <dbReference type="EMBL" id="QGP93654.1"/>
    </source>
</evidence>
<dbReference type="EMBL" id="CP046244">
    <property type="protein sequence ID" value="QGP92020.1"/>
    <property type="molecule type" value="Genomic_DNA"/>
</dbReference>
<dbReference type="EMBL" id="CP046244">
    <property type="protein sequence ID" value="QGP92407.1"/>
    <property type="molecule type" value="Genomic_DNA"/>
</dbReference>
<keyword evidence="16" id="KW-1185">Reference proteome</keyword>
<dbReference type="InterPro" id="IPR012337">
    <property type="entry name" value="RNaseH-like_sf"/>
</dbReference>
<evidence type="ECO:0000313" key="2">
    <source>
        <dbReference type="EMBL" id="QGP92020.1"/>
    </source>
</evidence>
<reference evidence="7 16" key="1">
    <citation type="submission" date="2019-11" db="EMBL/GenBank/DDBJ databases">
        <title>Genome sequence of Moorella glycerini DSM11254.</title>
        <authorList>
            <person name="Poehlein A."/>
            <person name="Boeer T."/>
            <person name="Daniel R."/>
        </authorList>
    </citation>
    <scope>NUCLEOTIDE SEQUENCE [LARGE SCALE GENOMIC DNA]</scope>
    <source>
        <strain evidence="7 16">DSM 11254</strain>
        <plasmid evidence="15 16">pMGLY</plasmid>
    </source>
</reference>
<sequence>MFPRIITTRRGGHTYHYLVLVESYREKGKVKQRQVGHLGNIDQYSQEEIQRLINKLREFLKEDELGTVKDLQTFGTKHYGIPYVVNFFWERLDLDAFFKNYLQNRQVEMDVALCTKIMILNRLIAPKSKLGVSQWLRQIYLPELEEKQPELHHFYRTLDVLEEMKDYLERHLYNRLTDLLSYQLNLVFYDLTSSYFEGTHCPLARFGYSRDHRPDCRQINIGLLVTPEGMPIAHQVFEGNIPDKVTVAGAIEQLKQKFAIKSCIFVGDRGMLTSHNLEELKEANFRYILGFHKRGREVSDELLARYQNLEEYQLIDGDNPLFYVEVPPEQVQAPPKENLVEGEEEEKENFEPPVRYILCHNPLKAQEDYEFRVKAIEEARIKLQELKDRLARETPRRGRKPTTKGVMLKAAAILNKKGLAPIFDITYDGKSFNFEINEPALAKEALRDGKFLIQTNADLPAEEVIAAYKNLLQVETAFRHIKDFIRLRPIYHYNESRVKGHIFICVLAYLFEKWLEVIHRRYIEDEIFKAKQIPDPESQERELRRWKVAHKSGRRILELLEEIKAVDQQFLDKRIYSITQPGQSQSELLKILGLPLPPKILTFR</sequence>
<evidence type="ECO:0000313" key="8">
    <source>
        <dbReference type="EMBL" id="QGP92900.1"/>
    </source>
</evidence>
<dbReference type="GO" id="GO:0004803">
    <property type="term" value="F:transposase activity"/>
    <property type="evidence" value="ECO:0007669"/>
    <property type="project" value="InterPro"/>
</dbReference>
<evidence type="ECO:0000259" key="1">
    <source>
        <dbReference type="Pfam" id="PF01609"/>
    </source>
</evidence>
<dbReference type="EMBL" id="CP046244">
    <property type="protein sequence ID" value="QGP92643.1"/>
    <property type="molecule type" value="Genomic_DNA"/>
</dbReference>
<proteinExistence type="predicted"/>
<dbReference type="EMBL" id="CP046244">
    <property type="protein sequence ID" value="QGP92373.1"/>
    <property type="molecule type" value="Genomic_DNA"/>
</dbReference>
<evidence type="ECO:0000313" key="16">
    <source>
        <dbReference type="Proteomes" id="UP000425916"/>
    </source>
</evidence>
<dbReference type="RefSeq" id="WP_156272643.1">
    <property type="nucleotide sequence ID" value="NZ_CP046244.1"/>
</dbReference>
<evidence type="ECO:0000313" key="6">
    <source>
        <dbReference type="EMBL" id="QGP92407.1"/>
    </source>
</evidence>
<accession>A0A6I5ZRK5</accession>
<feature type="domain" description="Transposase IS4-like" evidence="1">
    <location>
        <begin position="202"/>
        <end position="510"/>
    </location>
</feature>
<dbReference type="EMBL" id="CP046245">
    <property type="protein sequence ID" value="QGP94094.1"/>
    <property type="molecule type" value="Genomic_DNA"/>
</dbReference>
<dbReference type="EMBL" id="CP046244">
    <property type="protein sequence ID" value="QGP93654.1"/>
    <property type="molecule type" value="Genomic_DNA"/>
</dbReference>
<evidence type="ECO:0000313" key="9">
    <source>
        <dbReference type="EMBL" id="QGP92978.1"/>
    </source>
</evidence>
<gene>
    <name evidence="2" type="ORF">MGLY_13760</name>
    <name evidence="3" type="ORF">MGLY_13900</name>
    <name evidence="4" type="ORF">MGLY_16220</name>
    <name evidence="5" type="ORF">MGLY_17480</name>
    <name evidence="6" type="ORF">MGLY_17820</name>
    <name evidence="7" type="ORF">MGLY_20300</name>
    <name evidence="8" type="ORF">MGLY_22930</name>
    <name evidence="9" type="ORF">MGLY_23720</name>
    <name evidence="10" type="ORF">MGLY_24120</name>
    <name evidence="11" type="ORF">MGLY_24910</name>
    <name evidence="12" type="ORF">MGLY_25850</name>
    <name evidence="13" type="ORF">MGLY_27180</name>
    <name evidence="14" type="ORF">MGLY_30740</name>
    <name evidence="15" type="ORF">MGLY_35190</name>
</gene>
<dbReference type="Proteomes" id="UP000425916">
    <property type="component" value="Plasmid pMGLY"/>
</dbReference>
<dbReference type="InterPro" id="IPR047654">
    <property type="entry name" value="IS1634_transpos"/>
</dbReference>
<dbReference type="EMBL" id="CP046244">
    <property type="protein sequence ID" value="QGP92900.1"/>
    <property type="molecule type" value="Genomic_DNA"/>
</dbReference>
<dbReference type="Pfam" id="PF01609">
    <property type="entry name" value="DDE_Tnp_1"/>
    <property type="match status" value="1"/>
</dbReference>
<keyword evidence="15" id="KW-0614">Plasmid</keyword>
<evidence type="ECO:0000313" key="7">
    <source>
        <dbReference type="EMBL" id="QGP92643.1"/>
    </source>
</evidence>
<evidence type="ECO:0000313" key="3">
    <source>
        <dbReference type="EMBL" id="QGP92034.1"/>
    </source>
</evidence>
<dbReference type="PANTHER" id="PTHR34614:SF2">
    <property type="entry name" value="TRANSPOSASE IS4-LIKE DOMAIN-CONTAINING PROTEIN"/>
    <property type="match status" value="1"/>
</dbReference>
<evidence type="ECO:0000313" key="12">
    <source>
        <dbReference type="EMBL" id="QGP93184.1"/>
    </source>
</evidence>
<dbReference type="EMBL" id="CP046244">
    <property type="protein sequence ID" value="QGP93094.1"/>
    <property type="molecule type" value="Genomic_DNA"/>
</dbReference>
<dbReference type="InterPro" id="IPR002559">
    <property type="entry name" value="Transposase_11"/>
</dbReference>
<dbReference type="SUPFAM" id="SSF53098">
    <property type="entry name" value="Ribonuclease H-like"/>
    <property type="match status" value="1"/>
</dbReference>
<evidence type="ECO:0000313" key="10">
    <source>
        <dbReference type="EMBL" id="QGP93016.1"/>
    </source>
</evidence>
<geneLocation type="plasmid" evidence="15 16">
    <name>pMGLY</name>
</geneLocation>
<evidence type="ECO:0000313" key="5">
    <source>
        <dbReference type="EMBL" id="QGP92373.1"/>
    </source>
</evidence>
<dbReference type="EMBL" id="CP046244">
    <property type="protein sequence ID" value="QGP92255.1"/>
    <property type="molecule type" value="Genomic_DNA"/>
</dbReference>
<dbReference type="OrthoDB" id="9767746at2"/>
<dbReference type="EMBL" id="CP046244">
    <property type="protein sequence ID" value="QGP92978.1"/>
    <property type="molecule type" value="Genomic_DNA"/>
</dbReference>
<dbReference type="Proteomes" id="UP000425916">
    <property type="component" value="Chromosome"/>
</dbReference>
<dbReference type="AlphaFoldDB" id="A0A6I5ZRK5"/>
<dbReference type="NCBIfam" id="NF033559">
    <property type="entry name" value="transpos_IS1634"/>
    <property type="match status" value="1"/>
</dbReference>
<evidence type="ECO:0000313" key="13">
    <source>
        <dbReference type="EMBL" id="QGP93311.1"/>
    </source>
</evidence>
<dbReference type="EMBL" id="CP046244">
    <property type="protein sequence ID" value="QGP93311.1"/>
    <property type="molecule type" value="Genomic_DNA"/>
</dbReference>
<dbReference type="GO" id="GO:0003677">
    <property type="term" value="F:DNA binding"/>
    <property type="evidence" value="ECO:0007669"/>
    <property type="project" value="InterPro"/>
</dbReference>
<organism evidence="7 16">
    <name type="scientific">Neomoorella glycerini</name>
    <dbReference type="NCBI Taxonomy" id="55779"/>
    <lineage>
        <taxon>Bacteria</taxon>
        <taxon>Bacillati</taxon>
        <taxon>Bacillota</taxon>
        <taxon>Clostridia</taxon>
        <taxon>Neomoorellales</taxon>
        <taxon>Neomoorellaceae</taxon>
        <taxon>Neomoorella</taxon>
    </lineage>
</organism>
<dbReference type="EMBL" id="CP046244">
    <property type="protein sequence ID" value="QGP93016.1"/>
    <property type="molecule type" value="Genomic_DNA"/>
</dbReference>
<protein>
    <submittedName>
        <fullName evidence="7">Transposase DDE domain protein</fullName>
    </submittedName>
</protein>
<dbReference type="PANTHER" id="PTHR34614">
    <property type="match status" value="1"/>
</dbReference>
<dbReference type="GO" id="GO:0006313">
    <property type="term" value="P:DNA transposition"/>
    <property type="evidence" value="ECO:0007669"/>
    <property type="project" value="InterPro"/>
</dbReference>
<evidence type="ECO:0000313" key="11">
    <source>
        <dbReference type="EMBL" id="QGP93094.1"/>
    </source>
</evidence>
<dbReference type="EMBL" id="CP046244">
    <property type="protein sequence ID" value="QGP93184.1"/>
    <property type="molecule type" value="Genomic_DNA"/>
</dbReference>